<reference evidence="2" key="1">
    <citation type="submission" date="2023-06" db="EMBL/GenBank/DDBJ databases">
        <title>Genome-scale phylogeny and comparative genomics of the fungal order Sordariales.</title>
        <authorList>
            <consortium name="Lawrence Berkeley National Laboratory"/>
            <person name="Hensen N."/>
            <person name="Bonometti L."/>
            <person name="Westerberg I."/>
            <person name="Brannstrom I.O."/>
            <person name="Guillou S."/>
            <person name="Cros-Aarteil S."/>
            <person name="Calhoun S."/>
            <person name="Haridas S."/>
            <person name="Kuo A."/>
            <person name="Mondo S."/>
            <person name="Pangilinan J."/>
            <person name="Riley R."/>
            <person name="LaButti K."/>
            <person name="Andreopoulos B."/>
            <person name="Lipzen A."/>
            <person name="Chen C."/>
            <person name="Yanf M."/>
            <person name="Daum C."/>
            <person name="Ng V."/>
            <person name="Clum A."/>
            <person name="Steindorff A."/>
            <person name="Ohm R."/>
            <person name="Martin F."/>
            <person name="Silar P."/>
            <person name="Natvig D."/>
            <person name="Lalanne C."/>
            <person name="Gautier V."/>
            <person name="Ament-velasquez S.L."/>
            <person name="Kruys A."/>
            <person name="Hutchinson M.I."/>
            <person name="Powell A.J."/>
            <person name="Barry K."/>
            <person name="Miller A.N."/>
            <person name="Grigoriev I.V."/>
            <person name="Debuchy R."/>
            <person name="Gladieux P."/>
            <person name="Thoren M.H."/>
            <person name="Johannesson H."/>
        </authorList>
    </citation>
    <scope>NUCLEOTIDE SEQUENCE</scope>
    <source>
        <strain evidence="2">SMH3187-1</strain>
    </source>
</reference>
<dbReference type="Gene3D" id="3.30.870.10">
    <property type="entry name" value="Endonuclease Chain A"/>
    <property type="match status" value="2"/>
</dbReference>
<gene>
    <name evidence="2" type="ORF">B0T18DRAFT_332919</name>
</gene>
<dbReference type="PROSITE" id="PS50035">
    <property type="entry name" value="PLD"/>
    <property type="match status" value="2"/>
</dbReference>
<accession>A0AA40ELB1</accession>
<evidence type="ECO:0000313" key="3">
    <source>
        <dbReference type="Proteomes" id="UP001172155"/>
    </source>
</evidence>
<name>A0AA40ELB1_9PEZI</name>
<dbReference type="GO" id="GO:0030572">
    <property type="term" value="F:phosphatidyltransferase activity"/>
    <property type="evidence" value="ECO:0007669"/>
    <property type="project" value="UniProtKB-ARBA"/>
</dbReference>
<dbReference type="CDD" id="cd00138">
    <property type="entry name" value="PLDc_SF"/>
    <property type="match status" value="1"/>
</dbReference>
<organism evidence="2 3">
    <name type="scientific">Schizothecium vesticola</name>
    <dbReference type="NCBI Taxonomy" id="314040"/>
    <lineage>
        <taxon>Eukaryota</taxon>
        <taxon>Fungi</taxon>
        <taxon>Dikarya</taxon>
        <taxon>Ascomycota</taxon>
        <taxon>Pezizomycotina</taxon>
        <taxon>Sordariomycetes</taxon>
        <taxon>Sordariomycetidae</taxon>
        <taxon>Sordariales</taxon>
        <taxon>Schizotheciaceae</taxon>
        <taxon>Schizothecium</taxon>
    </lineage>
</organism>
<dbReference type="PANTHER" id="PTHR21248">
    <property type="entry name" value="CARDIOLIPIN SYNTHASE"/>
    <property type="match status" value="1"/>
</dbReference>
<dbReference type="Pfam" id="PF13091">
    <property type="entry name" value="PLDc_2"/>
    <property type="match status" value="1"/>
</dbReference>
<protein>
    <recommendedName>
        <fullName evidence="1">PLD phosphodiesterase domain-containing protein</fullName>
    </recommendedName>
</protein>
<comment type="caution">
    <text evidence="2">The sequence shown here is derived from an EMBL/GenBank/DDBJ whole genome shotgun (WGS) entry which is preliminary data.</text>
</comment>
<dbReference type="InterPro" id="IPR001736">
    <property type="entry name" value="PLipase_D/transphosphatidylase"/>
</dbReference>
<dbReference type="SUPFAM" id="SSF56024">
    <property type="entry name" value="Phospholipase D/nuclease"/>
    <property type="match status" value="2"/>
</dbReference>
<keyword evidence="3" id="KW-1185">Reference proteome</keyword>
<evidence type="ECO:0000259" key="1">
    <source>
        <dbReference type="PROSITE" id="PS50035"/>
    </source>
</evidence>
<proteinExistence type="predicted"/>
<dbReference type="InterPro" id="IPR025202">
    <property type="entry name" value="PLD-like_dom"/>
</dbReference>
<dbReference type="SMART" id="SM00155">
    <property type="entry name" value="PLDc"/>
    <property type="match status" value="2"/>
</dbReference>
<sequence>MNPPSGFVHDFLKRLQDQSHAPGRWQNADFPALDTRIASHLDLVVSQSTPQTFHIGTGASIFTNVLIPAIAAAKREIILVTCFWAPSKTLDAIHDALTKLASHRRDLLRDGHHLSPLSVRICFSSRSLFQKLFHPQSRDGHVYPASAWKPKLGLPDSELLQAGAVDLRVKSLFFLPFSVMHPKFVIVDRERAFIPSCNVSWESWLEGCVQITGAAVASLVRFYALTWDRELETERALSTSIDETPDFDPQAASLHHVSSPAHRRVALPSATSPTTTLVLPSSHHWNPRYPFPWQKAPDAPATPLNIALLELFDHAKRSIYVQTPNITCRPVIDALLDALQRGVDVTIVTNRNMMLLEQLVTAGTTTGLCLRTLVRRYRRLSGDRHGQISGGRGRGGDEDVEAASASSGQLSILSFRPRIGAKLDEHEEQPLMAGADRGEEPVHSHLKLTIVDDEFTVLGSGNMDRASWWTSQELGILFHDGELASAVRSGVEGVMDGRFDVVFDSRSDRD</sequence>
<feature type="domain" description="PLD phosphodiesterase" evidence="1">
    <location>
        <begin position="176"/>
        <end position="203"/>
    </location>
</feature>
<evidence type="ECO:0000313" key="2">
    <source>
        <dbReference type="EMBL" id="KAK0741447.1"/>
    </source>
</evidence>
<feature type="domain" description="PLD phosphodiesterase" evidence="1">
    <location>
        <begin position="445"/>
        <end position="467"/>
    </location>
</feature>
<dbReference type="AlphaFoldDB" id="A0AA40ELB1"/>
<dbReference type="EMBL" id="JAUKUD010000006">
    <property type="protein sequence ID" value="KAK0741447.1"/>
    <property type="molecule type" value="Genomic_DNA"/>
</dbReference>
<dbReference type="PANTHER" id="PTHR21248:SF11">
    <property type="entry name" value="PLD PHOSPHODIESTERASE DOMAIN-CONTAINING PROTEIN"/>
    <property type="match status" value="1"/>
</dbReference>
<dbReference type="Proteomes" id="UP001172155">
    <property type="component" value="Unassembled WGS sequence"/>
</dbReference>
<dbReference type="GO" id="GO:0032049">
    <property type="term" value="P:cardiolipin biosynthetic process"/>
    <property type="evidence" value="ECO:0007669"/>
    <property type="project" value="UniProtKB-ARBA"/>
</dbReference>